<evidence type="ECO:0000256" key="2">
    <source>
        <dbReference type="SAM" id="Phobius"/>
    </source>
</evidence>
<feature type="region of interest" description="Disordered" evidence="1">
    <location>
        <begin position="520"/>
        <end position="545"/>
    </location>
</feature>
<proteinExistence type="predicted"/>
<keyword evidence="2" id="KW-0472">Membrane</keyword>
<feature type="region of interest" description="Disordered" evidence="1">
    <location>
        <begin position="322"/>
        <end position="366"/>
    </location>
</feature>
<protein>
    <submittedName>
        <fullName evidence="3">Uncharacterized protein</fullName>
    </submittedName>
</protein>
<feature type="transmembrane region" description="Helical" evidence="2">
    <location>
        <begin position="50"/>
        <end position="72"/>
    </location>
</feature>
<gene>
    <name evidence="3" type="ORF">MCHLO_14981</name>
</gene>
<feature type="transmembrane region" description="Helical" evidence="2">
    <location>
        <begin position="12"/>
        <end position="38"/>
    </location>
</feature>
<feature type="transmembrane region" description="Helical" evidence="2">
    <location>
        <begin position="269"/>
        <end position="291"/>
    </location>
</feature>
<keyword evidence="2" id="KW-1133">Transmembrane helix</keyword>
<feature type="transmembrane region" description="Helical" evidence="2">
    <location>
        <begin position="152"/>
        <end position="170"/>
    </location>
</feature>
<evidence type="ECO:0000313" key="4">
    <source>
        <dbReference type="Proteomes" id="UP000815677"/>
    </source>
</evidence>
<evidence type="ECO:0000313" key="3">
    <source>
        <dbReference type="EMBL" id="GAT58566.1"/>
    </source>
</evidence>
<evidence type="ECO:0000256" key="1">
    <source>
        <dbReference type="SAM" id="MobiDB-lite"/>
    </source>
</evidence>
<sequence length="545" mass="59000">MVERMLAQTLSWTASFLAILLHARLGGITPVLIGALRWATHIQIPQRRRVVWAFPVAVTLALLATACGALLLARQHADSSALRLANAVVLSALYMELTFSVMYLLGVVTNLATQHPVMFLLYCILITMILIAAALVAIVASFKTMPLLLSPILYLVLTMLTLPVISFSFLSSMDRSEVSTAPQIQVVAYPRWSIEKPELFDDSTDESSVHPTAVPRRLIPATRKVAVSVLYGQLSASVHFAFAIAYLVFNPDQPDAISPSNTSALALQISRSAFLVVWIICTMTAYLQMYAKSTNARTSRSFARASTAASISEAATITAFTDLPPRSSQRGPRIKFMSIDTSASRSSSFSSPRPRRNPLSIVPPVPPVAAGDDDFRDLEDPFAFVRSSVRDSQVSRDSTAVDHNEPRPTRMSAWGTLPVTPPPPVAFTFHRLPSLRALALRRNQSQHSGNTLDADVVTIASKTTTTTTSKSAKASKRRSLSIFTGYTSPSEYSQVGEGDPGFDLEEALLAQQLLQRLDAANRNGAGNSSGAGAGAGGSRRWPRRG</sequence>
<feature type="transmembrane region" description="Helical" evidence="2">
    <location>
        <begin position="84"/>
        <end position="105"/>
    </location>
</feature>
<accession>A0ABQ0M5C6</accession>
<feature type="compositionally biased region" description="Gly residues" evidence="1">
    <location>
        <begin position="527"/>
        <end position="537"/>
    </location>
</feature>
<keyword evidence="4" id="KW-1185">Reference proteome</keyword>
<organism evidence="3 4">
    <name type="scientific">Mycena chlorophos</name>
    <name type="common">Agaric fungus</name>
    <name type="synonym">Agaricus chlorophos</name>
    <dbReference type="NCBI Taxonomy" id="658473"/>
    <lineage>
        <taxon>Eukaryota</taxon>
        <taxon>Fungi</taxon>
        <taxon>Dikarya</taxon>
        <taxon>Basidiomycota</taxon>
        <taxon>Agaricomycotina</taxon>
        <taxon>Agaricomycetes</taxon>
        <taxon>Agaricomycetidae</taxon>
        <taxon>Agaricales</taxon>
        <taxon>Marasmiineae</taxon>
        <taxon>Mycenaceae</taxon>
        <taxon>Mycena</taxon>
    </lineage>
</organism>
<reference evidence="3" key="1">
    <citation type="submission" date="2014-09" db="EMBL/GenBank/DDBJ databases">
        <title>Genome sequence of the luminous mushroom Mycena chlorophos for searching fungal bioluminescence genes.</title>
        <authorList>
            <person name="Tanaka Y."/>
            <person name="Kasuga D."/>
            <person name="Oba Y."/>
            <person name="Hase S."/>
            <person name="Sato K."/>
            <person name="Oba Y."/>
            <person name="Sakakibara Y."/>
        </authorList>
    </citation>
    <scope>NUCLEOTIDE SEQUENCE</scope>
</reference>
<name>A0ABQ0M5C6_MYCCL</name>
<feature type="compositionally biased region" description="Basic and acidic residues" evidence="1">
    <location>
        <begin position="399"/>
        <end position="408"/>
    </location>
</feature>
<feature type="transmembrane region" description="Helical" evidence="2">
    <location>
        <begin position="117"/>
        <end position="140"/>
    </location>
</feature>
<keyword evidence="2" id="KW-0812">Transmembrane</keyword>
<feature type="region of interest" description="Disordered" evidence="1">
    <location>
        <begin position="395"/>
        <end position="417"/>
    </location>
</feature>
<dbReference type="EMBL" id="DF849740">
    <property type="protein sequence ID" value="GAT58566.1"/>
    <property type="molecule type" value="Genomic_DNA"/>
</dbReference>
<feature type="compositionally biased region" description="Low complexity" evidence="1">
    <location>
        <begin position="342"/>
        <end position="360"/>
    </location>
</feature>
<dbReference type="Proteomes" id="UP000815677">
    <property type="component" value="Unassembled WGS sequence"/>
</dbReference>
<feature type="transmembrane region" description="Helical" evidence="2">
    <location>
        <begin position="225"/>
        <end position="249"/>
    </location>
</feature>